<comment type="subcellular location">
    <subcellularLocation>
        <location evidence="6">Cellular thylakoid membrane</location>
        <topology evidence="6">Multi-pass membrane protein</topology>
    </subcellularLocation>
    <subcellularLocation>
        <location evidence="1">Membrane</location>
        <topology evidence="1">Multi-pass membrane protein</topology>
    </subcellularLocation>
</comment>
<dbReference type="RefSeq" id="YP_009294729.1">
    <property type="nucleotide sequence ID" value="NC_031149.1"/>
</dbReference>
<geneLocation type="plastid" evidence="9"/>
<evidence type="ECO:0000313" key="9">
    <source>
        <dbReference type="EMBL" id="AOM66989.1"/>
    </source>
</evidence>
<dbReference type="GO" id="GO:0042651">
    <property type="term" value="C:thylakoid membrane"/>
    <property type="evidence" value="ECO:0007669"/>
    <property type="project" value="UniProtKB-UniRule"/>
</dbReference>
<dbReference type="HAMAP" id="MF_01392">
    <property type="entry name" value="CytC_Ccs1"/>
    <property type="match status" value="1"/>
</dbReference>
<keyword evidence="9" id="KW-0934">Plastid</keyword>
<comment type="subunit">
    <text evidence="6">May interact with CcsA.</text>
</comment>
<keyword evidence="2 6" id="KW-0812">Transmembrane</keyword>
<evidence type="ECO:0000256" key="5">
    <source>
        <dbReference type="ARBA" id="ARBA00023136"/>
    </source>
</evidence>
<feature type="transmembrane region" description="Helical" evidence="7">
    <location>
        <begin position="81"/>
        <end position="103"/>
    </location>
</feature>
<comment type="function">
    <text evidence="6">Required during biogenesis of c-type cytochromes (cytochrome c6 and cytochrome f) at the step of heme attachment.</text>
</comment>
<reference evidence="9" key="1">
    <citation type="journal article" date="2016" name="BMC Biol.">
        <title>Parallel evolution of highly conserved plastid genome architecture in red seaweeds and seed plants.</title>
        <authorList>
            <person name="Lee J."/>
            <person name="Cho C.H."/>
            <person name="Park S.I."/>
            <person name="Choi J.W."/>
            <person name="Song H.S."/>
            <person name="West J.A."/>
            <person name="Bhattacharya D."/>
            <person name="Yoon H.S."/>
        </authorList>
    </citation>
    <scope>NUCLEOTIDE SEQUENCE</scope>
</reference>
<dbReference type="GO" id="GO:0017004">
    <property type="term" value="P:cytochrome complex assembly"/>
    <property type="evidence" value="ECO:0007669"/>
    <property type="project" value="UniProtKB-UniRule"/>
</dbReference>
<protein>
    <recommendedName>
        <fullName evidence="6">Cytochrome c biogenesis protein CcsB</fullName>
    </recommendedName>
</protein>
<evidence type="ECO:0000259" key="8">
    <source>
        <dbReference type="Pfam" id="PF05140"/>
    </source>
</evidence>
<feature type="transmembrane region" description="Helical" evidence="7">
    <location>
        <begin position="20"/>
        <end position="40"/>
    </location>
</feature>
<gene>
    <name evidence="6 9" type="primary">ccs1</name>
    <name evidence="6" type="synonym">ccsB</name>
    <name evidence="9" type="ORF">Gch_130</name>
</gene>
<dbReference type="AlphaFoldDB" id="A0A1C9CF43"/>
<dbReference type="Pfam" id="PF05140">
    <property type="entry name" value="ResB"/>
    <property type="match status" value="2"/>
</dbReference>
<keyword evidence="3 6" id="KW-0201">Cytochrome c-type biogenesis</keyword>
<evidence type="ECO:0000256" key="1">
    <source>
        <dbReference type="ARBA" id="ARBA00004141"/>
    </source>
</evidence>
<evidence type="ECO:0000256" key="7">
    <source>
        <dbReference type="SAM" id="Phobius"/>
    </source>
</evidence>
<sequence length="443" mass="51600">MKLLNMKNIVWHTIKKLSNLNLSIMLLLIIALISIIGTIIEQNQSLVYYQNTYPIESRLPYSIVNWKIIIQLGLDHIYSNIWFISILTIFCCSLITCTFSYQLPGLKNARKWKFLQKTQNIYKKAHFLQLDKKSLSNIIYTLHKQNYYIFHKQNNIYAYKGLAGRIAPIFVHFSIILTLIGSVIGLLGGFTAQEIVPVGEIFHIKNIIKSGFNSQIPDNLVGKVKKFDIKYHPNNSIKQFLSTICLYRNEDQYIIQKNIFVNSPLIFKKITFYQTDWQINSIRLQIGNSKTIQKQLIKTQLNNKTLWSCQIPINHKKNIILIITKLDDKIFIYDTRGNLLISINFNEPIIIDNISLKIIEIMTSTGLQIKTDPGIPIIYTGFMILMISIIVSYISYSQIWINSKQEYIELAGFTNRATLNFEEDLINIEEMYSKYLWVDKKNK</sequence>
<feature type="transmembrane region" description="Helical" evidence="7">
    <location>
        <begin position="377"/>
        <end position="396"/>
    </location>
</feature>
<comment type="similarity">
    <text evidence="6">Belongs to the Ccs1/CcsB family.</text>
</comment>
<accession>A0A1C9CF43</accession>
<dbReference type="InterPro" id="IPR023494">
    <property type="entry name" value="Cyt_c_bgen_Ccs1/CcsB/ResB"/>
</dbReference>
<dbReference type="PANTHER" id="PTHR31566:SF0">
    <property type="entry name" value="CYTOCHROME C BIOGENESIS PROTEIN CCS1, CHLOROPLASTIC"/>
    <property type="match status" value="1"/>
</dbReference>
<name>A0A1C9CF43_9FLOR</name>
<proteinExistence type="inferred from homology"/>
<keyword evidence="6" id="KW-0793">Thylakoid</keyword>
<dbReference type="GeneID" id="29070750"/>
<evidence type="ECO:0000256" key="2">
    <source>
        <dbReference type="ARBA" id="ARBA00022692"/>
    </source>
</evidence>
<keyword evidence="5 6" id="KW-0472">Membrane</keyword>
<feature type="domain" description="ResB-like" evidence="8">
    <location>
        <begin position="359"/>
        <end position="425"/>
    </location>
</feature>
<keyword evidence="4 6" id="KW-1133">Transmembrane helix</keyword>
<organism evidence="9">
    <name type="scientific">Gracilariopsis chorda</name>
    <dbReference type="NCBI Taxonomy" id="448386"/>
    <lineage>
        <taxon>Eukaryota</taxon>
        <taxon>Rhodophyta</taxon>
        <taxon>Florideophyceae</taxon>
        <taxon>Rhodymeniophycidae</taxon>
        <taxon>Gracilariales</taxon>
        <taxon>Gracilariaceae</taxon>
        <taxon>Gracilariopsis</taxon>
    </lineage>
</organism>
<dbReference type="PANTHER" id="PTHR31566">
    <property type="entry name" value="CYTOCHROME C BIOGENESIS PROTEIN CCS1, CHLOROPLASTIC"/>
    <property type="match status" value="1"/>
</dbReference>
<feature type="transmembrane region" description="Helical" evidence="7">
    <location>
        <begin position="169"/>
        <end position="190"/>
    </location>
</feature>
<evidence type="ECO:0000256" key="6">
    <source>
        <dbReference type="HAMAP-Rule" id="MF_01392"/>
    </source>
</evidence>
<dbReference type="InterPro" id="IPR007816">
    <property type="entry name" value="ResB-like_domain"/>
</dbReference>
<evidence type="ECO:0000256" key="3">
    <source>
        <dbReference type="ARBA" id="ARBA00022748"/>
    </source>
</evidence>
<dbReference type="EMBL" id="KX284722">
    <property type="protein sequence ID" value="AOM66989.1"/>
    <property type="molecule type" value="Genomic_DNA"/>
</dbReference>
<evidence type="ECO:0000256" key="4">
    <source>
        <dbReference type="ARBA" id="ARBA00022989"/>
    </source>
</evidence>
<feature type="domain" description="ResB-like" evidence="8">
    <location>
        <begin position="21"/>
        <end position="304"/>
    </location>
</feature>